<gene>
    <name evidence="2" type="ORF">A2744_02075</name>
</gene>
<dbReference type="InterPro" id="IPR012902">
    <property type="entry name" value="N_methyl_site"/>
</dbReference>
<evidence type="ECO:0008006" key="4">
    <source>
        <dbReference type="Google" id="ProtNLM"/>
    </source>
</evidence>
<comment type="caution">
    <text evidence="2">The sequence shown here is derived from an EMBL/GenBank/DDBJ whole genome shotgun (WGS) entry which is preliminary data.</text>
</comment>
<name>A0A1G1XZK6_9BACT</name>
<accession>A0A1G1XZK6</accession>
<keyword evidence="1" id="KW-1133">Transmembrane helix</keyword>
<protein>
    <recommendedName>
        <fullName evidence="4">Type II secretion system protein J</fullName>
    </recommendedName>
</protein>
<evidence type="ECO:0000313" key="3">
    <source>
        <dbReference type="Proteomes" id="UP000178240"/>
    </source>
</evidence>
<dbReference type="EMBL" id="MHIE01000019">
    <property type="protein sequence ID" value="OGY45452.1"/>
    <property type="molecule type" value="Genomic_DNA"/>
</dbReference>
<dbReference type="PROSITE" id="PS00409">
    <property type="entry name" value="PROKAR_NTER_METHYL"/>
    <property type="match status" value="1"/>
</dbReference>
<dbReference type="STRING" id="1797535.A2744_02075"/>
<organism evidence="2 3">
    <name type="scientific">Candidatus Buchananbacteria bacterium RIFCSPHIGHO2_01_FULL_44_11</name>
    <dbReference type="NCBI Taxonomy" id="1797535"/>
    <lineage>
        <taxon>Bacteria</taxon>
        <taxon>Candidatus Buchananiibacteriota</taxon>
    </lineage>
</organism>
<dbReference type="Proteomes" id="UP000178240">
    <property type="component" value="Unassembled WGS sequence"/>
</dbReference>
<evidence type="ECO:0000313" key="2">
    <source>
        <dbReference type="EMBL" id="OGY45452.1"/>
    </source>
</evidence>
<keyword evidence="1" id="KW-0472">Membrane</keyword>
<keyword evidence="1" id="KW-0812">Transmembrane</keyword>
<proteinExistence type="predicted"/>
<sequence>MAKKSHNQSGLSLLEIVVTLGIFSMAIVGVSTFITQSYKANLFANEQAEAIENARTGTDIMVKEIREASPAENGAYPIEVANDQNLIFYSDIDSDELIEKVRYYLDGTNLIKAVTDPSGFPPEYINPAQETIISRYVQNGTEPLFYYYNADYPIDTVNNPLITPAAVNNIRLVRTYLKINVDISRAPDNFILISNSQIRNLKDNL</sequence>
<feature type="transmembrane region" description="Helical" evidence="1">
    <location>
        <begin position="12"/>
        <end position="34"/>
    </location>
</feature>
<evidence type="ECO:0000256" key="1">
    <source>
        <dbReference type="SAM" id="Phobius"/>
    </source>
</evidence>
<reference evidence="2 3" key="1">
    <citation type="journal article" date="2016" name="Nat. Commun.">
        <title>Thousands of microbial genomes shed light on interconnected biogeochemical processes in an aquifer system.</title>
        <authorList>
            <person name="Anantharaman K."/>
            <person name="Brown C.T."/>
            <person name="Hug L.A."/>
            <person name="Sharon I."/>
            <person name="Castelle C.J."/>
            <person name="Probst A.J."/>
            <person name="Thomas B.C."/>
            <person name="Singh A."/>
            <person name="Wilkins M.J."/>
            <person name="Karaoz U."/>
            <person name="Brodie E.L."/>
            <person name="Williams K.H."/>
            <person name="Hubbard S.S."/>
            <person name="Banfield J.F."/>
        </authorList>
    </citation>
    <scope>NUCLEOTIDE SEQUENCE [LARGE SCALE GENOMIC DNA]</scope>
</reference>
<dbReference type="AlphaFoldDB" id="A0A1G1XZK6"/>